<evidence type="ECO:0000313" key="2">
    <source>
        <dbReference type="Proteomes" id="UP001629235"/>
    </source>
</evidence>
<proteinExistence type="predicted"/>
<dbReference type="Proteomes" id="UP001629235">
    <property type="component" value="Unassembled WGS sequence"/>
</dbReference>
<evidence type="ECO:0000313" key="1">
    <source>
        <dbReference type="EMBL" id="MFM0102889.1"/>
    </source>
</evidence>
<keyword evidence="2" id="KW-1185">Reference proteome</keyword>
<accession>A0ACC7N6Z7</accession>
<reference evidence="1 2" key="1">
    <citation type="journal article" date="2024" name="Chem. Sci.">
        <title>Discovery of megapolipeptins by genome mining of a Burkholderiales bacteria collection.</title>
        <authorList>
            <person name="Paulo B.S."/>
            <person name="Recchia M.J.J."/>
            <person name="Lee S."/>
            <person name="Fergusson C.H."/>
            <person name="Romanowski S.B."/>
            <person name="Hernandez A."/>
            <person name="Krull N."/>
            <person name="Liu D.Y."/>
            <person name="Cavanagh H."/>
            <person name="Bos A."/>
            <person name="Gray C.A."/>
            <person name="Murphy B.T."/>
            <person name="Linington R.G."/>
            <person name="Eustaquio A.S."/>
        </authorList>
    </citation>
    <scope>NUCLEOTIDE SEQUENCE [LARGE SCALE GENOMIC DNA]</scope>
    <source>
        <strain evidence="1 2">RL18-126-BIB-B</strain>
    </source>
</reference>
<name>A0ACC7N6Z7_9BURK</name>
<gene>
    <name evidence="1" type="ORF">PQR01_05200</name>
</gene>
<organism evidence="1 2">
    <name type="scientific">Paraburkholderia rhynchosiae</name>
    <dbReference type="NCBI Taxonomy" id="487049"/>
    <lineage>
        <taxon>Bacteria</taxon>
        <taxon>Pseudomonadati</taxon>
        <taxon>Pseudomonadota</taxon>
        <taxon>Betaproteobacteria</taxon>
        <taxon>Burkholderiales</taxon>
        <taxon>Burkholderiaceae</taxon>
        <taxon>Paraburkholderia</taxon>
    </lineage>
</organism>
<comment type="caution">
    <text evidence="1">The sequence shown here is derived from an EMBL/GenBank/DDBJ whole genome shotgun (WGS) entry which is preliminary data.</text>
</comment>
<sequence length="340" mass="36697">MAAAVAVAVAVAVADGDRGMTMTDRSTTGKNPRAHSRPRLASWCGLCALVLALLVPFGALAAGQRTFATPEEAVTALSQALKAGDEATLVAIFGEAHKSLVVSPDQAENEANWAKASAELDAFHVLDEAGPDRRILLVGDEAWPMPIPIVKENGSWRFATEIGEVEMLNRRIGANEREALNVLRAYLDAQREYASRDRNGDGLLEYAQKLASTPGKHDGLYWHTDESSGEEASPFGPLIAVSSEYLKGHKAGDPYRGYHFRILTRQGKDAPGGAFSYIINGHMVAGFAMVAYPAIYGTSGVMTFVVNNNGVIYQKNRGANAPPVTEFNPDHTWQRVKDPF</sequence>
<dbReference type="EMBL" id="JAQQDW010000006">
    <property type="protein sequence ID" value="MFM0102889.1"/>
    <property type="molecule type" value="Genomic_DNA"/>
</dbReference>
<protein>
    <submittedName>
        <fullName evidence="1">DUF2950 domain-containing protein</fullName>
    </submittedName>
</protein>